<evidence type="ECO:0000313" key="3">
    <source>
        <dbReference type="Proteomes" id="UP001626550"/>
    </source>
</evidence>
<dbReference type="AlphaFoldDB" id="A0ABD2QIE7"/>
<organism evidence="2 3">
    <name type="scientific">Cichlidogyrus casuarinus</name>
    <dbReference type="NCBI Taxonomy" id="1844966"/>
    <lineage>
        <taxon>Eukaryota</taxon>
        <taxon>Metazoa</taxon>
        <taxon>Spiralia</taxon>
        <taxon>Lophotrochozoa</taxon>
        <taxon>Platyhelminthes</taxon>
        <taxon>Monogenea</taxon>
        <taxon>Monopisthocotylea</taxon>
        <taxon>Dactylogyridea</taxon>
        <taxon>Ancyrocephalidae</taxon>
        <taxon>Cichlidogyrus</taxon>
    </lineage>
</organism>
<accession>A0ABD2QIE7</accession>
<dbReference type="EMBL" id="JBJKFK010000148">
    <property type="protein sequence ID" value="KAL3319305.1"/>
    <property type="molecule type" value="Genomic_DNA"/>
</dbReference>
<evidence type="ECO:0000313" key="2">
    <source>
        <dbReference type="EMBL" id="KAL3319305.1"/>
    </source>
</evidence>
<keyword evidence="3" id="KW-1185">Reference proteome</keyword>
<reference evidence="2 3" key="1">
    <citation type="submission" date="2024-11" db="EMBL/GenBank/DDBJ databases">
        <title>Adaptive evolution of stress response genes in parasites aligns with host niche diversity.</title>
        <authorList>
            <person name="Hahn C."/>
            <person name="Resl P."/>
        </authorList>
    </citation>
    <scope>NUCLEOTIDE SEQUENCE [LARGE SCALE GENOMIC DNA]</scope>
    <source>
        <strain evidence="2">EGGRZ-B1_66</strain>
        <tissue evidence="2">Body</tissue>
    </source>
</reference>
<sequence length="87" mass="9437">MFVLCFAVLLAGQAPSNIQHTTDTLLAGSPVLQSEAFTGPAGPVSLQIFQSDSDREKPNLDASRQSPSILTVWKRYRSGILGDAQYR</sequence>
<gene>
    <name evidence="2" type="ORF">Ciccas_002030</name>
</gene>
<keyword evidence="1" id="KW-0732">Signal</keyword>
<proteinExistence type="predicted"/>
<feature type="signal peptide" evidence="1">
    <location>
        <begin position="1"/>
        <end position="18"/>
    </location>
</feature>
<comment type="caution">
    <text evidence="2">The sequence shown here is derived from an EMBL/GenBank/DDBJ whole genome shotgun (WGS) entry which is preliminary data.</text>
</comment>
<dbReference type="Proteomes" id="UP001626550">
    <property type="component" value="Unassembled WGS sequence"/>
</dbReference>
<feature type="chain" id="PRO_5044867003" evidence="1">
    <location>
        <begin position="19"/>
        <end position="87"/>
    </location>
</feature>
<evidence type="ECO:0000256" key="1">
    <source>
        <dbReference type="SAM" id="SignalP"/>
    </source>
</evidence>
<name>A0ABD2QIE7_9PLAT</name>
<protein>
    <submittedName>
        <fullName evidence="2">Uncharacterized protein</fullName>
    </submittedName>
</protein>